<dbReference type="Proteomes" id="UP000001396">
    <property type="component" value="Unassembled WGS sequence"/>
</dbReference>
<feature type="signal peptide" evidence="1">
    <location>
        <begin position="1"/>
        <end position="27"/>
    </location>
</feature>
<accession>D3BUS1</accession>
<proteinExistence type="predicted"/>
<dbReference type="Pfam" id="PF23106">
    <property type="entry name" value="EGF_Teneurin"/>
    <property type="match status" value="1"/>
</dbReference>
<dbReference type="Gene3D" id="2.60.120.260">
    <property type="entry name" value="Galactose-binding domain-like"/>
    <property type="match status" value="1"/>
</dbReference>
<dbReference type="EMBL" id="ADBJ01000060">
    <property type="protein sequence ID" value="EFA74859.1"/>
    <property type="molecule type" value="Genomic_DNA"/>
</dbReference>
<feature type="domain" description="EGF-like" evidence="2">
    <location>
        <begin position="1020"/>
        <end position="1031"/>
    </location>
</feature>
<protein>
    <submittedName>
        <fullName evidence="3">EGF-like domain-containing protein</fullName>
    </submittedName>
</protein>
<gene>
    <name evidence="3" type="ORF">PPL_11893</name>
</gene>
<dbReference type="Pfam" id="PF24893">
    <property type="entry name" value="DUF7743"/>
    <property type="match status" value="1"/>
</dbReference>
<reference evidence="3 4" key="1">
    <citation type="journal article" date="2011" name="Genome Res.">
        <title>Phylogeny-wide analysis of social amoeba genomes highlights ancient origins for complex intercellular communication.</title>
        <authorList>
            <person name="Heidel A.J."/>
            <person name="Lawal H.M."/>
            <person name="Felder M."/>
            <person name="Schilde C."/>
            <person name="Helps N.R."/>
            <person name="Tunggal B."/>
            <person name="Rivero F."/>
            <person name="John U."/>
            <person name="Schleicher M."/>
            <person name="Eichinger L."/>
            <person name="Platzer M."/>
            <person name="Noegel A.A."/>
            <person name="Schaap P."/>
            <person name="Gloeckner G."/>
        </authorList>
    </citation>
    <scope>NUCLEOTIDE SEQUENCE [LARGE SCALE GENOMIC DNA]</scope>
    <source>
        <strain evidence="4">ATCC 26659 / Pp 5 / PN500</strain>
    </source>
</reference>
<evidence type="ECO:0000259" key="2">
    <source>
        <dbReference type="PROSITE" id="PS01186"/>
    </source>
</evidence>
<dbReference type="InterPro" id="IPR055463">
    <property type="entry name" value="DUF7035"/>
</dbReference>
<dbReference type="PANTHER" id="PTHR31378">
    <property type="entry name" value="EGF-LIKE DOMAIN-CONTAINING PROTEIN-RELATED-RELATED"/>
    <property type="match status" value="1"/>
</dbReference>
<feature type="chain" id="PRO_5003042771" evidence="1">
    <location>
        <begin position="28"/>
        <end position="1146"/>
    </location>
</feature>
<dbReference type="PROSITE" id="PS01186">
    <property type="entry name" value="EGF_2"/>
    <property type="match status" value="1"/>
</dbReference>
<evidence type="ECO:0000313" key="4">
    <source>
        <dbReference type="Proteomes" id="UP000001396"/>
    </source>
</evidence>
<dbReference type="InterPro" id="IPR056645">
    <property type="entry name" value="DUF7743"/>
</dbReference>
<sequence length="1146" mass="125845">MNIYKNLICKIAFLFLLISINPNTVESHFFIDKVTQSPPFINLIQKTCTIDVNFGITSHDQLVFGNPTVNGPNIGVQGNGQQVDLSTYSHRYNLNVVITASNSPITATFSFTNTVNNDQNSTDVQFICNLITPKLPTVQYFDYISMNKLSLILLGDPNAGYTLDYANTLTKCYNFQPDSLGSFGRSSAYYGFTVTLKGTQSCTYSSSVNLPVYSSFKVLGNLTLPALTTLNSPQTFISIRGIAPNNSIVAQQNAAMLSYGYYFDINQLSSNFFSPQYGSPYPVLGNNERSTYYLPYVLRSSILTQADLYIMNGGLASSNTMPKIFNYTLYPMVIPVNSFLAQTNNGNCVISTTNIPVSNIYNDRIKGGSFVATMPFPMGISGTVRSLSITILMVDSTYTTTRNAILQFDSSSLITAYTITGKSYSGVTSIWKLDIVPVSYDSVLLTMNITDDSGVLAVDIINPPSRITQADLVYGTYLNGVYQKRISISNLKDNTLNFGVTNYANKYLQWKTGDMTASLDVIPSIPTPIAWTIEDIVSFSFKNNILDVSNLISNNSLFFSVKTPIKDYSPQLNIINSAINKRMTTFTGFWNPLINQYQIDFQLQRNLFEGVVNYELVSYPPIYSQLILSKFSNAILKVTSKNSDLYPPMIVDLRAISPSLSPGKEILTFGWDITIQDSPNGLSQAFFNVTSDLDFLPYQFSLTPSQASSGDQFNGVYSIRISIDAKTCVQQNFTFKDQVLLVDANGITSQSYNGNIQSAFDPLEKIYFTPLASQLFISTASSCPNTLGNTPPSIQNIIASTDTLDVGSDKYLDVNFTVDGSTDGVSIRHFPLAVLDCPSTRVFALSTYDSTSAKYKARIPIPYGLGEATLDCVLTVHGAVSKKLFIGNAIANNLSIKRLINPTLLLESYEPISTAGGLLTVYGKSFGNDSSNVTPTIRSNGPSMSIQAPTFCTFTMMILNLPAFDQNNFYDLKISSGRASSTLRIIPNLIIPTPTSTPTTTPTTCPPLCTEHGKCTDNGCVCNSGWAGPTCSLQLIDVTTNVDSTKPTTTQIDKSNTLNSLISISSIRELDSQGNTVLEFGLNDNWSFENKSTTDTTLYQFSTTLASNRTTRLNVTLQYFEKQSNYSFGNKEYSMSPSSMKYSILI</sequence>
<dbReference type="GeneID" id="31367361"/>
<dbReference type="InterPro" id="IPR000742">
    <property type="entry name" value="EGF"/>
</dbReference>
<dbReference type="SUPFAM" id="SSF57196">
    <property type="entry name" value="EGF/Laminin"/>
    <property type="match status" value="1"/>
</dbReference>
<dbReference type="InParanoid" id="D3BUS1"/>
<keyword evidence="1" id="KW-0732">Signal</keyword>
<dbReference type="AlphaFoldDB" id="D3BUS1"/>
<keyword evidence="4" id="KW-1185">Reference proteome</keyword>
<comment type="caution">
    <text evidence="3">The sequence shown here is derived from an EMBL/GenBank/DDBJ whole genome shotgun (WGS) entry which is preliminary data.</text>
</comment>
<organism evidence="3 4">
    <name type="scientific">Heterostelium pallidum (strain ATCC 26659 / Pp 5 / PN500)</name>
    <name type="common">Cellular slime mold</name>
    <name type="synonym">Polysphondylium pallidum</name>
    <dbReference type="NCBI Taxonomy" id="670386"/>
    <lineage>
        <taxon>Eukaryota</taxon>
        <taxon>Amoebozoa</taxon>
        <taxon>Evosea</taxon>
        <taxon>Eumycetozoa</taxon>
        <taxon>Dictyostelia</taxon>
        <taxon>Acytosteliales</taxon>
        <taxon>Acytosteliaceae</taxon>
        <taxon>Heterostelium</taxon>
    </lineage>
</organism>
<dbReference type="Pfam" id="PF23034">
    <property type="entry name" value="DUF7035"/>
    <property type="match status" value="1"/>
</dbReference>
<evidence type="ECO:0000313" key="3">
    <source>
        <dbReference type="EMBL" id="EFA74859.1"/>
    </source>
</evidence>
<dbReference type="RefSeq" id="XP_020426993.1">
    <property type="nucleotide sequence ID" value="XM_020582639.1"/>
</dbReference>
<dbReference type="PANTHER" id="PTHR31378:SF17">
    <property type="match status" value="1"/>
</dbReference>
<name>D3BUS1_HETP5</name>
<evidence type="ECO:0000256" key="1">
    <source>
        <dbReference type="SAM" id="SignalP"/>
    </source>
</evidence>